<reference evidence="1 2" key="1">
    <citation type="journal article" date="2011" name="Stand. Genomic Sci.">
        <title>Complete genome sequence of Deinococcus maricopensis type strain (LB-34).</title>
        <authorList>
            <person name="Pukall R."/>
            <person name="Zeytun A."/>
            <person name="Lucas S."/>
            <person name="Lapidus A."/>
            <person name="Hammon N."/>
            <person name="Deshpande S."/>
            <person name="Nolan M."/>
            <person name="Cheng J.F."/>
            <person name="Pitluck S."/>
            <person name="Liolios K."/>
            <person name="Pagani I."/>
            <person name="Mikhailova N."/>
            <person name="Ivanova N."/>
            <person name="Mavromatis K."/>
            <person name="Pati A."/>
            <person name="Tapia R."/>
            <person name="Han C."/>
            <person name="Goodwin L."/>
            <person name="Chen A."/>
            <person name="Palaniappan K."/>
            <person name="Land M."/>
            <person name="Hauser L."/>
            <person name="Chang Y.J."/>
            <person name="Jeffries C.D."/>
            <person name="Brambilla E.M."/>
            <person name="Rohde M."/>
            <person name="Goker M."/>
            <person name="Detter J.C."/>
            <person name="Woyke T."/>
            <person name="Bristow J."/>
            <person name="Eisen J.A."/>
            <person name="Markowitz V."/>
            <person name="Hugenholtz P."/>
            <person name="Kyrpides N.C."/>
            <person name="Klenk H.P."/>
        </authorList>
    </citation>
    <scope>NUCLEOTIDE SEQUENCE [LARGE SCALE GENOMIC DNA]</scope>
    <source>
        <strain evidence="2">DSM 21211 / LMG 22137 / NRRL B-23946 / LB-34</strain>
    </source>
</reference>
<dbReference type="EMBL" id="CP002454">
    <property type="protein sequence ID" value="ADV66385.1"/>
    <property type="molecule type" value="Genomic_DNA"/>
</dbReference>
<keyword evidence="2" id="KW-1185">Reference proteome</keyword>
<reference evidence="2" key="2">
    <citation type="submission" date="2011-01" db="EMBL/GenBank/DDBJ databases">
        <title>The complete genome of Deinococcus maricopensis DSM 21211.</title>
        <authorList>
            <consortium name="US DOE Joint Genome Institute (JGI-PGF)"/>
            <person name="Lucas S."/>
            <person name="Copeland A."/>
            <person name="Lapidus A."/>
            <person name="Goodwin L."/>
            <person name="Pitluck S."/>
            <person name="Kyrpides N."/>
            <person name="Mavromatis K."/>
            <person name="Pagani I."/>
            <person name="Ivanova N."/>
            <person name="Ovchinnikova G."/>
            <person name="Zeytun A."/>
            <person name="Detter J.C."/>
            <person name="Han C."/>
            <person name="Land M."/>
            <person name="Hauser L."/>
            <person name="Markowitz V."/>
            <person name="Cheng J.-F."/>
            <person name="Hugenholtz P."/>
            <person name="Woyke T."/>
            <person name="Wu D."/>
            <person name="Pukall R."/>
            <person name="Gehrich-Schroeter G."/>
            <person name="Brambilla E."/>
            <person name="Klenk H.-P."/>
            <person name="Eisen J.A."/>
        </authorList>
    </citation>
    <scope>NUCLEOTIDE SEQUENCE [LARGE SCALE GENOMIC DNA]</scope>
    <source>
        <strain evidence="2">DSM 21211 / LMG 22137 / NRRL B-23946 / LB-34</strain>
    </source>
</reference>
<evidence type="ECO:0000313" key="2">
    <source>
        <dbReference type="Proteomes" id="UP000008635"/>
    </source>
</evidence>
<accession>E8U5P6</accession>
<evidence type="ECO:0000313" key="1">
    <source>
        <dbReference type="EMBL" id="ADV66385.1"/>
    </source>
</evidence>
<dbReference type="HOGENOM" id="CLU_1486746_0_0_0"/>
<gene>
    <name evidence="1" type="ordered locus">Deima_0729</name>
</gene>
<sequence>MLTFEDSDHRPVFWVYADRAAQQTATRAPLRLQWLLDASGLTSEPLFRSTQARTEAFRDALAVALQEAGLQVQGCPYTYLCASSAAPLAVVTEHLDTALRKRPGLQVRGRQSLREALRVETQRLREQGRNPDAPDEEWLPLLSRTLCGVPKGVSLFLKRERGRVTARVSAAYAGACAATAP</sequence>
<dbReference type="RefSeq" id="WP_013555890.1">
    <property type="nucleotide sequence ID" value="NC_014958.1"/>
</dbReference>
<dbReference type="AlphaFoldDB" id="E8U5P6"/>
<dbReference type="KEGG" id="dmr:Deima_0729"/>
<name>E8U5P6_DEIML</name>
<organism evidence="1 2">
    <name type="scientific">Deinococcus maricopensis (strain DSM 21211 / LMG 22137 / NRRL B-23946 / LB-34)</name>
    <dbReference type="NCBI Taxonomy" id="709986"/>
    <lineage>
        <taxon>Bacteria</taxon>
        <taxon>Thermotogati</taxon>
        <taxon>Deinococcota</taxon>
        <taxon>Deinococci</taxon>
        <taxon>Deinococcales</taxon>
        <taxon>Deinococcaceae</taxon>
        <taxon>Deinococcus</taxon>
    </lineage>
</organism>
<dbReference type="Proteomes" id="UP000008635">
    <property type="component" value="Chromosome"/>
</dbReference>
<proteinExistence type="predicted"/>
<protein>
    <submittedName>
        <fullName evidence="1">Uncharacterized protein</fullName>
    </submittedName>
</protein>
<dbReference type="STRING" id="709986.Deima_0729"/>